<comment type="caution">
    <text evidence="3">The sequence shown here is derived from an EMBL/GenBank/DDBJ whole genome shotgun (WGS) entry which is preliminary data.</text>
</comment>
<dbReference type="PANTHER" id="PTHR46558:SF13">
    <property type="entry name" value="HTH-TYPE TRANSCRIPTIONAL REGULATOR IMMR"/>
    <property type="match status" value="1"/>
</dbReference>
<dbReference type="PANTHER" id="PTHR46558">
    <property type="entry name" value="TRACRIPTIONAL REGULATORY PROTEIN-RELATED-RELATED"/>
    <property type="match status" value="1"/>
</dbReference>
<dbReference type="AlphaFoldDB" id="A0A1E5KXI3"/>
<sequence>MTISKSLQFHRNLVGLTQQQVAQKLGITRQSISKWENNRGYPDIENLIRLSEVYQVSVDKLLKEKEW</sequence>
<dbReference type="Proteomes" id="UP000095256">
    <property type="component" value="Unassembled WGS sequence"/>
</dbReference>
<dbReference type="EMBL" id="MIEK01000023">
    <property type="protein sequence ID" value="OEH82369.1"/>
    <property type="molecule type" value="Genomic_DNA"/>
</dbReference>
<evidence type="ECO:0000313" key="4">
    <source>
        <dbReference type="Proteomes" id="UP000095256"/>
    </source>
</evidence>
<dbReference type="Pfam" id="PF01381">
    <property type="entry name" value="HTH_3"/>
    <property type="match status" value="1"/>
</dbReference>
<protein>
    <recommendedName>
        <fullName evidence="2">HTH cro/C1-type domain-containing protein</fullName>
    </recommendedName>
</protein>
<dbReference type="InterPro" id="IPR001387">
    <property type="entry name" value="Cro/C1-type_HTH"/>
</dbReference>
<dbReference type="InterPro" id="IPR010982">
    <property type="entry name" value="Lambda_DNA-bd_dom_sf"/>
</dbReference>
<dbReference type="Gene3D" id="1.10.260.40">
    <property type="entry name" value="lambda repressor-like DNA-binding domains"/>
    <property type="match status" value="1"/>
</dbReference>
<dbReference type="SMART" id="SM00530">
    <property type="entry name" value="HTH_XRE"/>
    <property type="match status" value="1"/>
</dbReference>
<feature type="domain" description="HTH cro/C1-type" evidence="2">
    <location>
        <begin position="7"/>
        <end position="61"/>
    </location>
</feature>
<evidence type="ECO:0000256" key="1">
    <source>
        <dbReference type="ARBA" id="ARBA00023125"/>
    </source>
</evidence>
<accession>A0A1E5KXI3</accession>
<keyword evidence="4" id="KW-1185">Reference proteome</keyword>
<dbReference type="PROSITE" id="PS50943">
    <property type="entry name" value="HTH_CROC1"/>
    <property type="match status" value="1"/>
</dbReference>
<dbReference type="STRING" id="762845.BCR26_02760"/>
<gene>
    <name evidence="3" type="ORF">BCR26_02760</name>
</gene>
<evidence type="ECO:0000259" key="2">
    <source>
        <dbReference type="PROSITE" id="PS50943"/>
    </source>
</evidence>
<proteinExistence type="predicted"/>
<name>A0A1E5KXI3_9ENTE</name>
<dbReference type="GO" id="GO:0003677">
    <property type="term" value="F:DNA binding"/>
    <property type="evidence" value="ECO:0007669"/>
    <property type="project" value="UniProtKB-KW"/>
</dbReference>
<dbReference type="SUPFAM" id="SSF47413">
    <property type="entry name" value="lambda repressor-like DNA-binding domains"/>
    <property type="match status" value="1"/>
</dbReference>
<reference evidence="3 4" key="1">
    <citation type="submission" date="2016-09" db="EMBL/GenBank/DDBJ databases">
        <authorList>
            <person name="Capua I."/>
            <person name="De Benedictis P."/>
            <person name="Joannis T."/>
            <person name="Lombin L.H."/>
            <person name="Cattoli G."/>
        </authorList>
    </citation>
    <scope>NUCLEOTIDE SEQUENCE [LARGE SCALE GENOMIC DNA]</scope>
    <source>
        <strain evidence="3 4">LMG 25899</strain>
    </source>
</reference>
<organism evidence="3 4">
    <name type="scientific">Enterococcus rivorum</name>
    <dbReference type="NCBI Taxonomy" id="762845"/>
    <lineage>
        <taxon>Bacteria</taxon>
        <taxon>Bacillati</taxon>
        <taxon>Bacillota</taxon>
        <taxon>Bacilli</taxon>
        <taxon>Lactobacillales</taxon>
        <taxon>Enterococcaceae</taxon>
        <taxon>Enterococcus</taxon>
    </lineage>
</organism>
<keyword evidence="1" id="KW-0238">DNA-binding</keyword>
<evidence type="ECO:0000313" key="3">
    <source>
        <dbReference type="EMBL" id="OEH82369.1"/>
    </source>
</evidence>
<dbReference type="OrthoDB" id="4427456at2"/>
<dbReference type="CDD" id="cd00093">
    <property type="entry name" value="HTH_XRE"/>
    <property type="match status" value="1"/>
</dbReference>